<dbReference type="GO" id="GO:0005737">
    <property type="term" value="C:cytoplasm"/>
    <property type="evidence" value="ECO:0007669"/>
    <property type="project" value="UniProtKB-SubCell"/>
</dbReference>
<dbReference type="Proteomes" id="UP000054324">
    <property type="component" value="Unassembled WGS sequence"/>
</dbReference>
<dbReference type="Pfam" id="PF04981">
    <property type="entry name" value="NMD3"/>
    <property type="match status" value="1"/>
</dbReference>
<evidence type="ECO:0000256" key="5">
    <source>
        <dbReference type="ARBA" id="ARBA00022490"/>
    </source>
</evidence>
<dbReference type="RefSeq" id="XP_009168677.1">
    <property type="nucleotide sequence ID" value="XM_009170413.1"/>
</dbReference>
<feature type="region of interest" description="Disordered" evidence="9">
    <location>
        <begin position="527"/>
        <end position="557"/>
    </location>
</feature>
<dbReference type="PANTHER" id="PTHR12746">
    <property type="entry name" value="NONSENSE-MEDIATED MRNA DECAY PROTEIN 3"/>
    <property type="match status" value="1"/>
</dbReference>
<keyword evidence="5 8" id="KW-0963">Cytoplasm</keyword>
<evidence type="ECO:0000256" key="7">
    <source>
        <dbReference type="ARBA" id="ARBA00023242"/>
    </source>
</evidence>
<dbReference type="EMBL" id="KL596719">
    <property type="protein sequence ID" value="KER27602.1"/>
    <property type="molecule type" value="Genomic_DNA"/>
</dbReference>
<evidence type="ECO:0000256" key="1">
    <source>
        <dbReference type="ARBA" id="ARBA00002269"/>
    </source>
</evidence>
<dbReference type="InterPro" id="IPR039768">
    <property type="entry name" value="Nmd3"/>
</dbReference>
<feature type="domain" description="60S ribosomal export protein NMD3 SH3" evidence="12">
    <location>
        <begin position="351"/>
        <end position="396"/>
    </location>
</feature>
<organism evidence="13 14">
    <name type="scientific">Opisthorchis viverrini</name>
    <name type="common">Southeast Asian liver fluke</name>
    <dbReference type="NCBI Taxonomy" id="6198"/>
    <lineage>
        <taxon>Eukaryota</taxon>
        <taxon>Metazoa</taxon>
        <taxon>Spiralia</taxon>
        <taxon>Lophotrochozoa</taxon>
        <taxon>Platyhelminthes</taxon>
        <taxon>Trematoda</taxon>
        <taxon>Digenea</taxon>
        <taxon>Opisthorchiida</taxon>
        <taxon>Opisthorchiata</taxon>
        <taxon>Opisthorchiidae</taxon>
        <taxon>Opisthorchis</taxon>
    </lineage>
</organism>
<evidence type="ECO:0000313" key="14">
    <source>
        <dbReference type="Proteomes" id="UP000054324"/>
    </source>
</evidence>
<dbReference type="KEGG" id="ovi:T265_05415"/>
<dbReference type="GO" id="GO:0005634">
    <property type="term" value="C:nucleus"/>
    <property type="evidence" value="ECO:0007669"/>
    <property type="project" value="UniProtKB-SubCell"/>
</dbReference>
<evidence type="ECO:0000259" key="11">
    <source>
        <dbReference type="Pfam" id="PF21192"/>
    </source>
</evidence>
<keyword evidence="14" id="KW-1185">Reference proteome</keyword>
<dbReference type="InterPro" id="IPR007064">
    <property type="entry name" value="Nmd3_N"/>
</dbReference>
<protein>
    <recommendedName>
        <fullName evidence="3 8">60S ribosomal export protein NMD3</fullName>
    </recommendedName>
</protein>
<comment type="subcellular location">
    <subcellularLocation>
        <location evidence="8">Cytoplasm</location>
    </subcellularLocation>
    <subcellularLocation>
        <location evidence="8">Nucleus</location>
    </subcellularLocation>
</comment>
<accession>A0A074ZP62</accession>
<dbReference type="Pfam" id="PF21193">
    <property type="entry name" value="NMD_SH3"/>
    <property type="match status" value="1"/>
</dbReference>
<dbReference type="PANTHER" id="PTHR12746:SF2">
    <property type="entry name" value="60S RIBOSOMAL EXPORT PROTEIN NMD3"/>
    <property type="match status" value="1"/>
</dbReference>
<dbReference type="GO" id="GO:0015031">
    <property type="term" value="P:protein transport"/>
    <property type="evidence" value="ECO:0007669"/>
    <property type="project" value="UniProtKB-KW"/>
</dbReference>
<comment type="function">
    <text evidence="1 8">Acts as an adapter for the XPO1/CRM1-mediated export of the 60S ribosomal subunit.</text>
</comment>
<evidence type="ECO:0000313" key="13">
    <source>
        <dbReference type="EMBL" id="KER27602.1"/>
    </source>
</evidence>
<dbReference type="AlphaFoldDB" id="A0A074ZP62"/>
<keyword evidence="4 8" id="KW-0813">Transport</keyword>
<reference evidence="13 14" key="1">
    <citation type="submission" date="2013-11" db="EMBL/GenBank/DDBJ databases">
        <title>Opisthorchis viverrini - life in the bile duct.</title>
        <authorList>
            <person name="Young N.D."/>
            <person name="Nagarajan N."/>
            <person name="Lin S.J."/>
            <person name="Korhonen P.K."/>
            <person name="Jex A.R."/>
            <person name="Hall R.S."/>
            <person name="Safavi-Hemami H."/>
            <person name="Kaewkong W."/>
            <person name="Bertrand D."/>
            <person name="Gao S."/>
            <person name="Seet Q."/>
            <person name="Wongkham S."/>
            <person name="Teh B.T."/>
            <person name="Wongkham C."/>
            <person name="Intapan P.M."/>
            <person name="Maleewong W."/>
            <person name="Yang X."/>
            <person name="Hu M."/>
            <person name="Wang Z."/>
            <person name="Hofmann A."/>
            <person name="Sternberg P.W."/>
            <person name="Tan P."/>
            <person name="Wang J."/>
            <person name="Gasser R.B."/>
        </authorList>
    </citation>
    <scope>NUCLEOTIDE SEQUENCE [LARGE SCALE GENOMIC DNA]</scope>
</reference>
<keyword evidence="7 8" id="KW-0539">Nucleus</keyword>
<comment type="similarity">
    <text evidence="2 8">Belongs to the NMD3 family.</text>
</comment>
<evidence type="ECO:0000256" key="3">
    <source>
        <dbReference type="ARBA" id="ARBA00017035"/>
    </source>
</evidence>
<feature type="domain" description="Nmd3 N-terminal" evidence="10">
    <location>
        <begin position="119"/>
        <end position="348"/>
    </location>
</feature>
<feature type="compositionally biased region" description="Basic residues" evidence="9">
    <location>
        <begin position="541"/>
        <end position="550"/>
    </location>
</feature>
<feature type="domain" description="60S ribosomal export protein NMD3 OB-fold" evidence="11">
    <location>
        <begin position="460"/>
        <end position="522"/>
    </location>
</feature>
<keyword evidence="6 8" id="KW-0653">Protein transport</keyword>
<proteinExistence type="inferred from homology"/>
<evidence type="ECO:0000259" key="12">
    <source>
        <dbReference type="Pfam" id="PF21193"/>
    </source>
</evidence>
<name>A0A074ZP62_OPIVI</name>
<dbReference type="GO" id="GO:0043023">
    <property type="term" value="F:ribosomal large subunit binding"/>
    <property type="evidence" value="ECO:0007669"/>
    <property type="project" value="InterPro"/>
</dbReference>
<dbReference type="GO" id="GO:0000055">
    <property type="term" value="P:ribosomal large subunit export from nucleus"/>
    <property type="evidence" value="ECO:0007669"/>
    <property type="project" value="TreeGrafter"/>
</dbReference>
<sequence>MSLEHCPSLVGTSDQHCLSTSNEIARPREMNWSHGIGCADLATYSVYMSTEFLEEFSLQNHTKGGNEPGSDNGLAAKCESRSQQTQLRCSTRPNPIASTHSPSQNQFKMACVRLPRILCCKCGVSIEPNEANTCITCLSTEIDITKHIQRQNTIVFCPKCERYLNPPSQWVTAAPESAELLSMCIKRVKGLNKGLKVRSAKFIWTEPHSKRINIEVTVHGELPTGDMVEQDIPLEFVVHSQQCSDCTRSAAKDYWNACVQVRQRVDHKRTLMHLEQIILRSKAHGDCSAIKQVSDGIDFYFGTRSQAVSFVNFLCKHAPCRYQTSQHLKSHDVHNNTYNYKFTFSVEVAGICKNDIVCLSKAQSQRFGGLGPLCVVYKVSEAIHLIDPVTCQIYHLDGASFFASPFTAIAHQKQLVPFVVVEIEEEVHGAAKRIPSAPVGARLSKRHQPISVWLMRLNQQMTVSGTDADSHEDGMIHARCHLGRILHVGDTVFGLDIRNCNVNHPEFQKLEENNQVPDVILVLRPRQSAEDDGSSVNRGPSKAKRRRKHSVTTATSVTAASSVADETASMMTETDSQMEFSEYSQIQIRFRDQPSPNQFLVIFIMRM</sequence>
<evidence type="ECO:0000259" key="10">
    <source>
        <dbReference type="Pfam" id="PF04981"/>
    </source>
</evidence>
<evidence type="ECO:0000256" key="8">
    <source>
        <dbReference type="RuleBase" id="RU364108"/>
    </source>
</evidence>
<dbReference type="OrthoDB" id="203821at2759"/>
<dbReference type="STRING" id="6198.A0A074ZP62"/>
<evidence type="ECO:0000256" key="9">
    <source>
        <dbReference type="SAM" id="MobiDB-lite"/>
    </source>
</evidence>
<dbReference type="GeneID" id="20319597"/>
<evidence type="ECO:0000256" key="2">
    <source>
        <dbReference type="ARBA" id="ARBA00009794"/>
    </source>
</evidence>
<evidence type="ECO:0000256" key="6">
    <source>
        <dbReference type="ARBA" id="ARBA00022927"/>
    </source>
</evidence>
<dbReference type="InterPro" id="IPR048899">
    <property type="entry name" value="NMD_SH3"/>
</dbReference>
<gene>
    <name evidence="13" type="ORF">T265_05415</name>
</gene>
<dbReference type="Pfam" id="PF21192">
    <property type="entry name" value="OB_NMD3"/>
    <property type="match status" value="1"/>
</dbReference>
<evidence type="ECO:0000256" key="4">
    <source>
        <dbReference type="ARBA" id="ARBA00022448"/>
    </source>
</evidence>
<dbReference type="CTD" id="20319597"/>
<dbReference type="InterPro" id="IPR048898">
    <property type="entry name" value="OB_NMD3"/>
</dbReference>